<evidence type="ECO:0000256" key="1">
    <source>
        <dbReference type="SAM" id="MobiDB-lite"/>
    </source>
</evidence>
<gene>
    <name evidence="2" type="primary">AVEN_235517_1</name>
    <name evidence="2" type="ORF">CEXT_37401</name>
</gene>
<sequence length="137" mass="15100">MQNKRRSTQSAHAKPSSTSRRHSRHSEKDLKTALAIESGLGFVPHEEVVKNLGLSTPSVVPPSAEPLVGAMGQCRISSEDKDENLSLEGEESKLDRKGNVPRWKDRKMQRSRNAAGRQSSVSHSKHASLQTQMHPPS</sequence>
<feature type="region of interest" description="Disordered" evidence="1">
    <location>
        <begin position="73"/>
        <end position="137"/>
    </location>
</feature>
<keyword evidence="3" id="KW-1185">Reference proteome</keyword>
<comment type="caution">
    <text evidence="2">The sequence shown here is derived from an EMBL/GenBank/DDBJ whole genome shotgun (WGS) entry which is preliminary data.</text>
</comment>
<feature type="compositionally biased region" description="Polar residues" evidence="1">
    <location>
        <begin position="116"/>
        <end position="137"/>
    </location>
</feature>
<accession>A0AAV4RSJ2</accession>
<feature type="region of interest" description="Disordered" evidence="1">
    <location>
        <begin position="1"/>
        <end position="32"/>
    </location>
</feature>
<organism evidence="2 3">
    <name type="scientific">Caerostris extrusa</name>
    <name type="common">Bark spider</name>
    <name type="synonym">Caerostris bankana</name>
    <dbReference type="NCBI Taxonomy" id="172846"/>
    <lineage>
        <taxon>Eukaryota</taxon>
        <taxon>Metazoa</taxon>
        <taxon>Ecdysozoa</taxon>
        <taxon>Arthropoda</taxon>
        <taxon>Chelicerata</taxon>
        <taxon>Arachnida</taxon>
        <taxon>Araneae</taxon>
        <taxon>Araneomorphae</taxon>
        <taxon>Entelegynae</taxon>
        <taxon>Araneoidea</taxon>
        <taxon>Araneidae</taxon>
        <taxon>Caerostris</taxon>
    </lineage>
</organism>
<dbReference type="Proteomes" id="UP001054945">
    <property type="component" value="Unassembled WGS sequence"/>
</dbReference>
<evidence type="ECO:0000313" key="2">
    <source>
        <dbReference type="EMBL" id="GIY24544.1"/>
    </source>
</evidence>
<evidence type="ECO:0000313" key="3">
    <source>
        <dbReference type="Proteomes" id="UP001054945"/>
    </source>
</evidence>
<proteinExistence type="predicted"/>
<dbReference type="AlphaFoldDB" id="A0AAV4RSJ2"/>
<feature type="compositionally biased region" description="Basic and acidic residues" evidence="1">
    <location>
        <begin position="90"/>
        <end position="108"/>
    </location>
</feature>
<protein>
    <submittedName>
        <fullName evidence="2">Uncharacterized protein</fullName>
    </submittedName>
</protein>
<dbReference type="EMBL" id="BPLR01008419">
    <property type="protein sequence ID" value="GIY24544.1"/>
    <property type="molecule type" value="Genomic_DNA"/>
</dbReference>
<reference evidence="2 3" key="1">
    <citation type="submission" date="2021-06" db="EMBL/GenBank/DDBJ databases">
        <title>Caerostris extrusa draft genome.</title>
        <authorList>
            <person name="Kono N."/>
            <person name="Arakawa K."/>
        </authorList>
    </citation>
    <scope>NUCLEOTIDE SEQUENCE [LARGE SCALE GENOMIC DNA]</scope>
</reference>
<name>A0AAV4RSJ2_CAEEX</name>